<dbReference type="SUPFAM" id="SSF51735">
    <property type="entry name" value="NAD(P)-binding Rossmann-fold domains"/>
    <property type="match status" value="1"/>
</dbReference>
<keyword evidence="6" id="KW-1185">Reference proteome</keyword>
<dbReference type="PRINTS" id="PR00081">
    <property type="entry name" value="GDHRDH"/>
</dbReference>
<dbReference type="EMBL" id="CP042430">
    <property type="protein sequence ID" value="QEC46477.1"/>
    <property type="molecule type" value="Genomic_DNA"/>
</dbReference>
<evidence type="ECO:0000256" key="3">
    <source>
        <dbReference type="RuleBase" id="RU000363"/>
    </source>
</evidence>
<reference evidence="5 6" key="1">
    <citation type="journal article" date="2018" name="J. Microbiol.">
        <title>Baekduia soli gen. nov., sp. nov., a novel bacterium isolated from the soil of Baekdu Mountain and proposal of a novel family name, Baekduiaceae fam. nov.</title>
        <authorList>
            <person name="An D.S."/>
            <person name="Siddiqi M.Z."/>
            <person name="Kim K.H."/>
            <person name="Yu H.S."/>
            <person name="Im W.T."/>
        </authorList>
    </citation>
    <scope>NUCLEOTIDE SEQUENCE [LARGE SCALE GENOMIC DNA]</scope>
    <source>
        <strain evidence="5 6">BR7-21</strain>
    </source>
</reference>
<accession>A0A5B8U0G6</accession>
<dbReference type="Gene3D" id="3.40.50.720">
    <property type="entry name" value="NAD(P)-binding Rossmann-like Domain"/>
    <property type="match status" value="1"/>
</dbReference>
<comment type="similarity">
    <text evidence="1 3">Belongs to the short-chain dehydrogenases/reductases (SDR) family.</text>
</comment>
<dbReference type="AlphaFoldDB" id="A0A5B8U0G6"/>
<dbReference type="InterPro" id="IPR020904">
    <property type="entry name" value="Sc_DH/Rdtase_CS"/>
</dbReference>
<evidence type="ECO:0000256" key="1">
    <source>
        <dbReference type="ARBA" id="ARBA00006484"/>
    </source>
</evidence>
<dbReference type="FunFam" id="3.40.50.720:FF:000047">
    <property type="entry name" value="NADP-dependent L-serine/L-allo-threonine dehydrogenase"/>
    <property type="match status" value="1"/>
</dbReference>
<dbReference type="Pfam" id="PF00106">
    <property type="entry name" value="adh_short"/>
    <property type="match status" value="1"/>
</dbReference>
<dbReference type="PANTHER" id="PTHR43115:SF4">
    <property type="entry name" value="DEHYDROGENASE_REDUCTASE SDR FAMILY MEMBER 11"/>
    <property type="match status" value="1"/>
</dbReference>
<evidence type="ECO:0000313" key="6">
    <source>
        <dbReference type="Proteomes" id="UP000321805"/>
    </source>
</evidence>
<protein>
    <submittedName>
        <fullName evidence="5">SDR family oxidoreductase</fullName>
    </submittedName>
</protein>
<dbReference type="Proteomes" id="UP000321805">
    <property type="component" value="Chromosome"/>
</dbReference>
<proteinExistence type="inferred from homology"/>
<organism evidence="5 6">
    <name type="scientific">Baekduia soli</name>
    <dbReference type="NCBI Taxonomy" id="496014"/>
    <lineage>
        <taxon>Bacteria</taxon>
        <taxon>Bacillati</taxon>
        <taxon>Actinomycetota</taxon>
        <taxon>Thermoleophilia</taxon>
        <taxon>Solirubrobacterales</taxon>
        <taxon>Baekduiaceae</taxon>
        <taxon>Baekduia</taxon>
    </lineage>
</organism>
<dbReference type="InterPro" id="IPR002347">
    <property type="entry name" value="SDR_fam"/>
</dbReference>
<dbReference type="InterPro" id="IPR057326">
    <property type="entry name" value="KR_dom"/>
</dbReference>
<feature type="domain" description="Ketoreductase" evidence="4">
    <location>
        <begin position="9"/>
        <end position="191"/>
    </location>
</feature>
<sequence>MSTEPAGGRVAVITGASSGIGEATARALAADGHRLALLARRADRVAALAQELTAGGATAIAVPGDVTDRDTMLAAAERVAGELGGADILVNNAGQMLLAPFSSDQVEETRRMVETNLLGAMTATEVFLDQLRDGGGDLVNISSVAGRRARAGASVYNATKWGLNGWSEAMRQELQPGVRVIVIEPGAVRTELTDHITHTASKEASEKMYAENAISAQDVAEVIAFAVSRPPGVSLNEILIRPSGQVL</sequence>
<name>A0A5B8U0G6_9ACTN</name>
<evidence type="ECO:0000313" key="5">
    <source>
        <dbReference type="EMBL" id="QEC46477.1"/>
    </source>
</evidence>
<dbReference type="GO" id="GO:0016616">
    <property type="term" value="F:oxidoreductase activity, acting on the CH-OH group of donors, NAD or NADP as acceptor"/>
    <property type="evidence" value="ECO:0007669"/>
    <property type="project" value="UniProtKB-ARBA"/>
</dbReference>
<gene>
    <name evidence="5" type="ORF">FSW04_02040</name>
</gene>
<dbReference type="InterPro" id="IPR036291">
    <property type="entry name" value="NAD(P)-bd_dom_sf"/>
</dbReference>
<dbReference type="SMART" id="SM00822">
    <property type="entry name" value="PKS_KR"/>
    <property type="match status" value="1"/>
</dbReference>
<dbReference type="PRINTS" id="PR00080">
    <property type="entry name" value="SDRFAMILY"/>
</dbReference>
<dbReference type="PROSITE" id="PS00061">
    <property type="entry name" value="ADH_SHORT"/>
    <property type="match status" value="1"/>
</dbReference>
<dbReference type="KEGG" id="bsol:FSW04_02040"/>
<dbReference type="PANTHER" id="PTHR43115">
    <property type="entry name" value="DEHYDROGENASE/REDUCTASE SDR FAMILY MEMBER 11"/>
    <property type="match status" value="1"/>
</dbReference>
<keyword evidence="2" id="KW-0560">Oxidoreductase</keyword>
<evidence type="ECO:0000259" key="4">
    <source>
        <dbReference type="SMART" id="SM00822"/>
    </source>
</evidence>
<dbReference type="OrthoDB" id="9792003at2"/>
<dbReference type="RefSeq" id="WP_146915724.1">
    <property type="nucleotide sequence ID" value="NZ_CP042430.1"/>
</dbReference>
<evidence type="ECO:0000256" key="2">
    <source>
        <dbReference type="ARBA" id="ARBA00023002"/>
    </source>
</evidence>